<reference evidence="1 2" key="1">
    <citation type="submission" date="2018-11" db="EMBL/GenBank/DDBJ databases">
        <authorList>
            <person name="Teng T."/>
        </authorList>
    </citation>
    <scope>NUCLEOTIDE SEQUENCE [LARGE SCALE GENOMIC DNA]</scope>
</reference>
<accession>A0A410T8K6</accession>
<evidence type="ECO:0000313" key="1">
    <source>
        <dbReference type="EMBL" id="QAU05165.1"/>
    </source>
</evidence>
<dbReference type="EMBL" id="MK224498">
    <property type="protein sequence ID" value="QAU05165.1"/>
    <property type="molecule type" value="Genomic_DNA"/>
</dbReference>
<sequence>MCSSPLTIYCKLILHLLAAFCKASFPLVVCTSHVVLDLLDHSPCNIQTPYIRIVHDTNGSVCQFHLFHLPLWQVIVHQILTDAFSSFRNFSGNEHQHVQSITLNRLSCDKISIPLAINNLQTSHHVVKTVHKLENGFTFE</sequence>
<proteinExistence type="predicted"/>
<keyword evidence="2" id="KW-1185">Reference proteome</keyword>
<name>A0A410T8K6_9CAUD</name>
<protein>
    <submittedName>
        <fullName evidence="1">Uncharacterized protein</fullName>
    </submittedName>
</protein>
<dbReference type="Proteomes" id="UP000289163">
    <property type="component" value="Segment"/>
</dbReference>
<organism evidence="1 2">
    <name type="scientific">Pseudomonas phage Henu5</name>
    <dbReference type="NCBI Taxonomy" id="2499902"/>
    <lineage>
        <taxon>Viruses</taxon>
        <taxon>Duplodnaviria</taxon>
        <taxon>Heunggongvirae</taxon>
        <taxon>Uroviricota</taxon>
        <taxon>Caudoviricetes</taxon>
        <taxon>Vandenendeviridae</taxon>
        <taxon>Skurskavirinae</taxon>
        <taxon>Pakpunavirus</taxon>
        <taxon>Pakpunavirus Henu5</taxon>
    </lineage>
</organism>
<evidence type="ECO:0000313" key="2">
    <source>
        <dbReference type="Proteomes" id="UP000289163"/>
    </source>
</evidence>
<gene>
    <name evidence="1" type="ORF">Henu5_gp139</name>
</gene>